<evidence type="ECO:0000313" key="2">
    <source>
        <dbReference type="EMBL" id="ETO12563.1"/>
    </source>
</evidence>
<evidence type="ECO:0000256" key="1">
    <source>
        <dbReference type="SAM" id="MobiDB-lite"/>
    </source>
</evidence>
<feature type="compositionally biased region" description="Acidic residues" evidence="1">
    <location>
        <begin position="196"/>
        <end position="224"/>
    </location>
</feature>
<keyword evidence="3" id="KW-1185">Reference proteome</keyword>
<dbReference type="AlphaFoldDB" id="X6MEW4"/>
<name>X6MEW4_RETFI</name>
<feature type="compositionally biased region" description="Basic and acidic residues" evidence="1">
    <location>
        <begin position="247"/>
        <end position="257"/>
    </location>
</feature>
<accession>X6MEW4</accession>
<organism evidence="2 3">
    <name type="scientific">Reticulomyxa filosa</name>
    <dbReference type="NCBI Taxonomy" id="46433"/>
    <lineage>
        <taxon>Eukaryota</taxon>
        <taxon>Sar</taxon>
        <taxon>Rhizaria</taxon>
        <taxon>Retaria</taxon>
        <taxon>Foraminifera</taxon>
        <taxon>Monothalamids</taxon>
        <taxon>Reticulomyxidae</taxon>
        <taxon>Reticulomyxa</taxon>
    </lineage>
</organism>
<feature type="non-terminal residue" evidence="2">
    <location>
        <position position="1"/>
    </location>
</feature>
<feature type="compositionally biased region" description="Polar residues" evidence="1">
    <location>
        <begin position="269"/>
        <end position="296"/>
    </location>
</feature>
<proteinExistence type="predicted"/>
<gene>
    <name evidence="2" type="ORF">RFI_24812</name>
</gene>
<dbReference type="EMBL" id="ASPP01021284">
    <property type="protein sequence ID" value="ETO12563.1"/>
    <property type="molecule type" value="Genomic_DNA"/>
</dbReference>
<protein>
    <submittedName>
        <fullName evidence="2">Uncharacterized protein</fullName>
    </submittedName>
</protein>
<evidence type="ECO:0000313" key="3">
    <source>
        <dbReference type="Proteomes" id="UP000023152"/>
    </source>
</evidence>
<comment type="caution">
    <text evidence="2">The sequence shown here is derived from an EMBL/GenBank/DDBJ whole genome shotgun (WGS) entry which is preliminary data.</text>
</comment>
<feature type="region of interest" description="Disordered" evidence="1">
    <location>
        <begin position="165"/>
        <end position="323"/>
    </location>
</feature>
<dbReference type="Proteomes" id="UP000023152">
    <property type="component" value="Unassembled WGS sequence"/>
</dbReference>
<reference evidence="2 3" key="1">
    <citation type="journal article" date="2013" name="Curr. Biol.">
        <title>The Genome of the Foraminiferan Reticulomyxa filosa.</title>
        <authorList>
            <person name="Glockner G."/>
            <person name="Hulsmann N."/>
            <person name="Schleicher M."/>
            <person name="Noegel A.A."/>
            <person name="Eichinger L."/>
            <person name="Gallinger C."/>
            <person name="Pawlowski J."/>
            <person name="Sierra R."/>
            <person name="Euteneuer U."/>
            <person name="Pillet L."/>
            <person name="Moustafa A."/>
            <person name="Platzer M."/>
            <person name="Groth M."/>
            <person name="Szafranski K."/>
            <person name="Schliwa M."/>
        </authorList>
    </citation>
    <scope>NUCLEOTIDE SEQUENCE [LARGE SCALE GENOMIC DNA]</scope>
</reference>
<sequence length="514" mass="58592">SFVSLLKNNGNNMGGFGGDFDKGKDVDKNLDNEYKSIQKWISMQTHDCGYYVLEDDTLVHTLTKAFTKNISLQNIEIFPLSFSMCTYTNIGFFLKGLLLKNVHLKHLLVVLSDLNSNTNRYMDIDMSISDMQVFAPPLGSATPLVVNASSAAIPFVPSRIPEQDNLDWGDLPPMPLGFANVDRPVTSVKKRGKRDDDEDDEDDEDEEEEEEANNDNDDDDDENDMSGLDIAAIQAKMKQHSISSPMLRKEQDSDTSREQVNSEIGCDNGSESSKSNILPSNGKRTLILSKQSNAMTKKSRDSKPYGKPAPPQKAISSHGGSGSGDYTSSGAIAAATTYGLNKDNTAKRTQLSWTPLKDIYLMIDTIIANQLYYFKIFETSCYFCRYYLYENKDLLNFIYSYLIGDFKTDVNELHVQCMIEYNQSFFYQSIFTKQDVILQYWQNQVNYYRKECQNYAVVTDQDSGSFSDSLDDIEDDTDDWRDWKKKWQRRIHMNLFLWCTAFTSNRVCLNFVLE</sequence>